<accession>A0A814TY27</accession>
<dbReference type="Proteomes" id="UP000681722">
    <property type="component" value="Unassembled WGS sequence"/>
</dbReference>
<dbReference type="Proteomes" id="UP000677228">
    <property type="component" value="Unassembled WGS sequence"/>
</dbReference>
<dbReference type="EMBL" id="CAJOBC010007395">
    <property type="protein sequence ID" value="CAF3930913.1"/>
    <property type="molecule type" value="Genomic_DNA"/>
</dbReference>
<protein>
    <submittedName>
        <fullName evidence="2">Uncharacterized protein</fullName>
    </submittedName>
</protein>
<sequence length="134" mass="14807">MNWTNGWYNNVTRYAPGINGYPTPLQSGHYVSYYTGTAPVIMTSANGSLFTLDSFYASAAWRDNLQFTLNGYQSSTVIKSQTFTLQVFNVSYLAFDGWNSLDTLTFTTSGGTKNSMVGTNSSQMAFDNLCITFT</sequence>
<evidence type="ECO:0000313" key="1">
    <source>
        <dbReference type="EMBL" id="CAF0964329.1"/>
    </source>
</evidence>
<dbReference type="Proteomes" id="UP000682733">
    <property type="component" value="Unassembled WGS sequence"/>
</dbReference>
<comment type="caution">
    <text evidence="2">The sequence shown here is derived from an EMBL/GenBank/DDBJ whole genome shotgun (WGS) entry which is preliminary data.</text>
</comment>
<proteinExistence type="predicted"/>
<evidence type="ECO:0000313" key="3">
    <source>
        <dbReference type="EMBL" id="CAF3736328.1"/>
    </source>
</evidence>
<name>A0A814TY27_9BILA</name>
<evidence type="ECO:0000313" key="5">
    <source>
        <dbReference type="Proteomes" id="UP000663829"/>
    </source>
</evidence>
<dbReference type="EMBL" id="CAJOBA010005206">
    <property type="protein sequence ID" value="CAF3736328.1"/>
    <property type="molecule type" value="Genomic_DNA"/>
</dbReference>
<evidence type="ECO:0000313" key="2">
    <source>
        <dbReference type="EMBL" id="CAF1167353.1"/>
    </source>
</evidence>
<evidence type="ECO:0000313" key="4">
    <source>
        <dbReference type="EMBL" id="CAF3930913.1"/>
    </source>
</evidence>
<organism evidence="2 5">
    <name type="scientific">Didymodactylos carnosus</name>
    <dbReference type="NCBI Taxonomy" id="1234261"/>
    <lineage>
        <taxon>Eukaryota</taxon>
        <taxon>Metazoa</taxon>
        <taxon>Spiralia</taxon>
        <taxon>Gnathifera</taxon>
        <taxon>Rotifera</taxon>
        <taxon>Eurotatoria</taxon>
        <taxon>Bdelloidea</taxon>
        <taxon>Philodinida</taxon>
        <taxon>Philodinidae</taxon>
        <taxon>Didymodactylos</taxon>
    </lineage>
</organism>
<reference evidence="2" key="1">
    <citation type="submission" date="2021-02" db="EMBL/GenBank/DDBJ databases">
        <authorList>
            <person name="Nowell W R."/>
        </authorList>
    </citation>
    <scope>NUCLEOTIDE SEQUENCE</scope>
</reference>
<dbReference type="AlphaFoldDB" id="A0A814TY27"/>
<gene>
    <name evidence="2" type="ORF">GPM918_LOCUS21994</name>
    <name evidence="1" type="ORF">OVA965_LOCUS12771</name>
    <name evidence="4" type="ORF">SRO942_LOCUS21990</name>
    <name evidence="3" type="ORF">TMI583_LOCUS12774</name>
</gene>
<dbReference type="EMBL" id="CAJNOK010005201">
    <property type="protein sequence ID" value="CAF0964329.1"/>
    <property type="molecule type" value="Genomic_DNA"/>
</dbReference>
<dbReference type="EMBL" id="CAJNOQ010007396">
    <property type="protein sequence ID" value="CAF1167353.1"/>
    <property type="molecule type" value="Genomic_DNA"/>
</dbReference>
<keyword evidence="5" id="KW-1185">Reference proteome</keyword>
<dbReference type="OrthoDB" id="10061382at2759"/>
<dbReference type="Proteomes" id="UP000663829">
    <property type="component" value="Unassembled WGS sequence"/>
</dbReference>